<organism evidence="2 3">
    <name type="scientific">Cuscuta epithymum</name>
    <dbReference type="NCBI Taxonomy" id="186058"/>
    <lineage>
        <taxon>Eukaryota</taxon>
        <taxon>Viridiplantae</taxon>
        <taxon>Streptophyta</taxon>
        <taxon>Embryophyta</taxon>
        <taxon>Tracheophyta</taxon>
        <taxon>Spermatophyta</taxon>
        <taxon>Magnoliopsida</taxon>
        <taxon>eudicotyledons</taxon>
        <taxon>Gunneridae</taxon>
        <taxon>Pentapetalae</taxon>
        <taxon>asterids</taxon>
        <taxon>lamiids</taxon>
        <taxon>Solanales</taxon>
        <taxon>Convolvulaceae</taxon>
        <taxon>Cuscuteae</taxon>
        <taxon>Cuscuta</taxon>
        <taxon>Cuscuta subgen. Cuscuta</taxon>
    </lineage>
</organism>
<protein>
    <submittedName>
        <fullName evidence="2">Uncharacterized protein</fullName>
    </submittedName>
</protein>
<sequence>MIREDEVLKVYDNPKDKNKGLEEISDMEKSGSTADNLEGSTQTKSVETVDLEKEVEDGVTPTQTILKTKRIEAEETLKRNLMGQFSTNGKKLKTKIKKEPE</sequence>
<evidence type="ECO:0000313" key="2">
    <source>
        <dbReference type="EMBL" id="CAH9085995.1"/>
    </source>
</evidence>
<feature type="region of interest" description="Disordered" evidence="1">
    <location>
        <begin position="1"/>
        <end position="46"/>
    </location>
</feature>
<evidence type="ECO:0000256" key="1">
    <source>
        <dbReference type="SAM" id="MobiDB-lite"/>
    </source>
</evidence>
<gene>
    <name evidence="2" type="ORF">CEPIT_LOCUS9657</name>
</gene>
<feature type="compositionally biased region" description="Polar residues" evidence="1">
    <location>
        <begin position="30"/>
        <end position="46"/>
    </location>
</feature>
<keyword evidence="3" id="KW-1185">Reference proteome</keyword>
<dbReference type="Proteomes" id="UP001152523">
    <property type="component" value="Unassembled WGS sequence"/>
</dbReference>
<feature type="compositionally biased region" description="Basic and acidic residues" evidence="1">
    <location>
        <begin position="1"/>
        <end position="29"/>
    </location>
</feature>
<evidence type="ECO:0000313" key="3">
    <source>
        <dbReference type="Proteomes" id="UP001152523"/>
    </source>
</evidence>
<reference evidence="2" key="1">
    <citation type="submission" date="2022-07" db="EMBL/GenBank/DDBJ databases">
        <authorList>
            <person name="Macas J."/>
            <person name="Novak P."/>
            <person name="Neumann P."/>
        </authorList>
    </citation>
    <scope>NUCLEOTIDE SEQUENCE</scope>
</reference>
<accession>A0AAV0CWH6</accession>
<dbReference type="AlphaFoldDB" id="A0AAV0CWH6"/>
<dbReference type="EMBL" id="CAMAPF010000055">
    <property type="protein sequence ID" value="CAH9085995.1"/>
    <property type="molecule type" value="Genomic_DNA"/>
</dbReference>
<name>A0AAV0CWH6_9ASTE</name>
<comment type="caution">
    <text evidence="2">The sequence shown here is derived from an EMBL/GenBank/DDBJ whole genome shotgun (WGS) entry which is preliminary data.</text>
</comment>
<proteinExistence type="predicted"/>